<dbReference type="EMBL" id="JBFPJR010000053">
    <property type="protein sequence ID" value="MEX0429658.1"/>
    <property type="molecule type" value="Genomic_DNA"/>
</dbReference>
<proteinExistence type="predicted"/>
<sequence>MRTTVTLDPDVEQLLRERMAAKGVSFKEALNEAVRESATPRVDYVFESPSRPMGWRWKSPEEFQEAMAAAEDTMWLDKLARSR</sequence>
<protein>
    <recommendedName>
        <fullName evidence="3">Antitoxin</fullName>
    </recommendedName>
</protein>
<organism evidence="1 2">
    <name type="scientific">Nocardioides eburneus</name>
    <dbReference type="NCBI Taxonomy" id="3231482"/>
    <lineage>
        <taxon>Bacteria</taxon>
        <taxon>Bacillati</taxon>
        <taxon>Actinomycetota</taxon>
        <taxon>Actinomycetes</taxon>
        <taxon>Propionibacteriales</taxon>
        <taxon>Nocardioidaceae</taxon>
        <taxon>Nocardioides</taxon>
    </lineage>
</organism>
<gene>
    <name evidence="1" type="ORF">AB3X52_18730</name>
</gene>
<dbReference type="RefSeq" id="WP_367995625.1">
    <property type="nucleotide sequence ID" value="NZ_JBFPJR010000053.1"/>
</dbReference>
<evidence type="ECO:0008006" key="3">
    <source>
        <dbReference type="Google" id="ProtNLM"/>
    </source>
</evidence>
<keyword evidence="2" id="KW-1185">Reference proteome</keyword>
<evidence type="ECO:0000313" key="2">
    <source>
        <dbReference type="Proteomes" id="UP001556631"/>
    </source>
</evidence>
<comment type="caution">
    <text evidence="1">The sequence shown here is derived from an EMBL/GenBank/DDBJ whole genome shotgun (WGS) entry which is preliminary data.</text>
</comment>
<accession>A0ABV3T3C6</accession>
<evidence type="ECO:0000313" key="1">
    <source>
        <dbReference type="EMBL" id="MEX0429658.1"/>
    </source>
</evidence>
<name>A0ABV3T3C6_9ACTN</name>
<dbReference type="Proteomes" id="UP001556631">
    <property type="component" value="Unassembled WGS sequence"/>
</dbReference>
<reference evidence="1 2" key="1">
    <citation type="submission" date="2024-07" db="EMBL/GenBank/DDBJ databases">
        <authorList>
            <person name="Lee S."/>
            <person name="Kang M."/>
        </authorList>
    </citation>
    <scope>NUCLEOTIDE SEQUENCE [LARGE SCALE GENOMIC DNA]</scope>
    <source>
        <strain evidence="1 2">DS6</strain>
    </source>
</reference>